<dbReference type="OrthoDB" id="5945798at2759"/>
<evidence type="ECO:0000259" key="1">
    <source>
        <dbReference type="PROSITE" id="PS50280"/>
    </source>
</evidence>
<dbReference type="SMART" id="SM00317">
    <property type="entry name" value="SET"/>
    <property type="match status" value="1"/>
</dbReference>
<dbReference type="STRING" id="933084.A0A067Q2K8"/>
<dbReference type="CDD" id="cd20071">
    <property type="entry name" value="SET_SMYD"/>
    <property type="match status" value="1"/>
</dbReference>
<dbReference type="HOGENOM" id="CLU_009043_0_0_1"/>
<dbReference type="SUPFAM" id="SSF82199">
    <property type="entry name" value="SET domain"/>
    <property type="match status" value="1"/>
</dbReference>
<dbReference type="Gene3D" id="1.25.40.10">
    <property type="entry name" value="Tetratricopeptide repeat domain"/>
    <property type="match status" value="1"/>
</dbReference>
<dbReference type="PROSITE" id="PS50280">
    <property type="entry name" value="SET"/>
    <property type="match status" value="1"/>
</dbReference>
<dbReference type="Gene3D" id="2.170.270.10">
    <property type="entry name" value="SET domain"/>
    <property type="match status" value="1"/>
</dbReference>
<dbReference type="InParanoid" id="A0A067Q2K8"/>
<evidence type="ECO:0000313" key="3">
    <source>
        <dbReference type="Proteomes" id="UP000027265"/>
    </source>
</evidence>
<dbReference type="PANTHER" id="PTHR47643">
    <property type="entry name" value="TPR DOMAIN PROTEIN (AFU_ORTHOLOGUE AFUA_5G12710)"/>
    <property type="match status" value="1"/>
</dbReference>
<name>A0A067Q2K8_9AGAM</name>
<gene>
    <name evidence="2" type="ORF">JAAARDRAFT_77211</name>
</gene>
<dbReference type="InterPro" id="IPR001214">
    <property type="entry name" value="SET_dom"/>
</dbReference>
<dbReference type="SUPFAM" id="SSF48452">
    <property type="entry name" value="TPR-like"/>
    <property type="match status" value="1"/>
</dbReference>
<accession>A0A067Q2K8</accession>
<dbReference type="InterPro" id="IPR046341">
    <property type="entry name" value="SET_dom_sf"/>
</dbReference>
<evidence type="ECO:0000313" key="2">
    <source>
        <dbReference type="EMBL" id="KDQ61214.1"/>
    </source>
</evidence>
<dbReference type="InterPro" id="IPR053209">
    <property type="entry name" value="Gramillin-biosynth_MTr"/>
</dbReference>
<reference evidence="3" key="1">
    <citation type="journal article" date="2014" name="Proc. Natl. Acad. Sci. U.S.A.">
        <title>Extensive sampling of basidiomycete genomes demonstrates inadequacy of the white-rot/brown-rot paradigm for wood decay fungi.</title>
        <authorList>
            <person name="Riley R."/>
            <person name="Salamov A.A."/>
            <person name="Brown D.W."/>
            <person name="Nagy L.G."/>
            <person name="Floudas D."/>
            <person name="Held B.W."/>
            <person name="Levasseur A."/>
            <person name="Lombard V."/>
            <person name="Morin E."/>
            <person name="Otillar R."/>
            <person name="Lindquist E.A."/>
            <person name="Sun H."/>
            <person name="LaButti K.M."/>
            <person name="Schmutz J."/>
            <person name="Jabbour D."/>
            <person name="Luo H."/>
            <person name="Baker S.E."/>
            <person name="Pisabarro A.G."/>
            <person name="Walton J.D."/>
            <person name="Blanchette R.A."/>
            <person name="Henrissat B."/>
            <person name="Martin F."/>
            <person name="Cullen D."/>
            <person name="Hibbett D.S."/>
            <person name="Grigoriev I.V."/>
        </authorList>
    </citation>
    <scope>NUCLEOTIDE SEQUENCE [LARGE SCALE GENOMIC DNA]</scope>
    <source>
        <strain evidence="3">MUCL 33604</strain>
    </source>
</reference>
<dbReference type="PANTHER" id="PTHR47643:SF2">
    <property type="entry name" value="TPR DOMAIN PROTEIN (AFU_ORTHOLOGUE AFUA_5G12710)"/>
    <property type="match status" value="1"/>
</dbReference>
<dbReference type="Proteomes" id="UP000027265">
    <property type="component" value="Unassembled WGS sequence"/>
</dbReference>
<organism evidence="2 3">
    <name type="scientific">Jaapia argillacea MUCL 33604</name>
    <dbReference type="NCBI Taxonomy" id="933084"/>
    <lineage>
        <taxon>Eukaryota</taxon>
        <taxon>Fungi</taxon>
        <taxon>Dikarya</taxon>
        <taxon>Basidiomycota</taxon>
        <taxon>Agaricomycotina</taxon>
        <taxon>Agaricomycetes</taxon>
        <taxon>Agaricomycetidae</taxon>
        <taxon>Jaapiales</taxon>
        <taxon>Jaapiaceae</taxon>
        <taxon>Jaapia</taxon>
    </lineage>
</organism>
<keyword evidence="3" id="KW-1185">Reference proteome</keyword>
<dbReference type="Pfam" id="PF00856">
    <property type="entry name" value="SET"/>
    <property type="match status" value="1"/>
</dbReference>
<feature type="domain" description="SET" evidence="1">
    <location>
        <begin position="263"/>
        <end position="468"/>
    </location>
</feature>
<dbReference type="AlphaFoldDB" id="A0A067Q2K8"/>
<proteinExistence type="predicted"/>
<protein>
    <recommendedName>
        <fullName evidence="1">SET domain-containing protein</fullName>
    </recommendedName>
</protein>
<sequence>MLSPKVHTGCYLLCRTIALPFRTVGVQTVIEDPNGDIRVLALYSYPRTENVTVEYLDGLLPIGTILAIREPYFRPATQGPNPIIRVDSPTDLVFLDSSSEYLRGVTWRTCAYPQGAPSPPRSVEGWKVLGTRHFKSGYYFSSAMAYSRGLILDENAFLLRLNRAEAYLRLGYYSAAVADAEHVLGLLDIPLVSRHKALARSGKGLYALGDFLSAERKFKEWLCSSTPNPEASEWISRCQARYRETETGKYDFADLYKQRAKCGPIEVKPTDGRGGGRGVVATRDIKLGELLVVAKPFASAFVPNKEYAEYVMSLNMRTKVIDSHCRTALVSRAIDKLYGNPDLSAQVYGLYAGPKCDKPPPAYPLPVGSSPSRTYSSVGSVDVDSERVEAVCTYNSFSLNSEDPSQPGKSIVETSYMGNDSPSALYLLPSLFNHACQGNARWECFGDVMAIRAARNISAGEEITISYCWSFSHSKRQEILTKHLPQGCACTLCQQDISDGKSALARRDKLAAVFDSRSDLEDMSLERRRSLLKEIEATYTGNEPLRIQPALAKAHEAVATMLFRQADHSQVLLKATVNEHIKELEADGVKVLQRPFTGKRGRRDGSSPPIALGCIPVDHSSRTLSLLVIAACLGRLQDSYGSRQWLKAALLLCDAAMGGSKDLFLLRYHNALEGYGLLDLAKSSL</sequence>
<dbReference type="InterPro" id="IPR011990">
    <property type="entry name" value="TPR-like_helical_dom_sf"/>
</dbReference>
<dbReference type="EMBL" id="KL197713">
    <property type="protein sequence ID" value="KDQ61214.1"/>
    <property type="molecule type" value="Genomic_DNA"/>
</dbReference>